<dbReference type="GeneID" id="63769022"/>
<name>A0A1L9T2U8_9EURO</name>
<keyword evidence="3" id="KW-1185">Reference proteome</keyword>
<dbReference type="VEuPathDB" id="FungiDB:ASPSYDRAFT_94261"/>
<gene>
    <name evidence="2" type="ORF">ASPSYDRAFT_94261</name>
</gene>
<reference evidence="3" key="1">
    <citation type="journal article" date="2017" name="Genome Biol.">
        <title>Comparative genomics reveals high biological diversity and specific adaptations in the industrially and medically important fungal genus Aspergillus.</title>
        <authorList>
            <person name="de Vries R.P."/>
            <person name="Riley R."/>
            <person name="Wiebenga A."/>
            <person name="Aguilar-Osorio G."/>
            <person name="Amillis S."/>
            <person name="Uchima C.A."/>
            <person name="Anderluh G."/>
            <person name="Asadollahi M."/>
            <person name="Askin M."/>
            <person name="Barry K."/>
            <person name="Battaglia E."/>
            <person name="Bayram O."/>
            <person name="Benocci T."/>
            <person name="Braus-Stromeyer S.A."/>
            <person name="Caldana C."/>
            <person name="Canovas D."/>
            <person name="Cerqueira G.C."/>
            <person name="Chen F."/>
            <person name="Chen W."/>
            <person name="Choi C."/>
            <person name="Clum A."/>
            <person name="Dos Santos R.A."/>
            <person name="Damasio A.R."/>
            <person name="Diallinas G."/>
            <person name="Emri T."/>
            <person name="Fekete E."/>
            <person name="Flipphi M."/>
            <person name="Freyberg S."/>
            <person name="Gallo A."/>
            <person name="Gournas C."/>
            <person name="Habgood R."/>
            <person name="Hainaut M."/>
            <person name="Harispe M.L."/>
            <person name="Henrissat B."/>
            <person name="Hilden K.S."/>
            <person name="Hope R."/>
            <person name="Hossain A."/>
            <person name="Karabika E."/>
            <person name="Karaffa L."/>
            <person name="Karanyi Z."/>
            <person name="Krasevec N."/>
            <person name="Kuo A."/>
            <person name="Kusch H."/>
            <person name="LaButti K."/>
            <person name="Lagendijk E.L."/>
            <person name="Lapidus A."/>
            <person name="Levasseur A."/>
            <person name="Lindquist E."/>
            <person name="Lipzen A."/>
            <person name="Logrieco A.F."/>
            <person name="MacCabe A."/>
            <person name="Maekelae M.R."/>
            <person name="Malavazi I."/>
            <person name="Melin P."/>
            <person name="Meyer V."/>
            <person name="Mielnichuk N."/>
            <person name="Miskei M."/>
            <person name="Molnar A.P."/>
            <person name="Mule G."/>
            <person name="Ngan C.Y."/>
            <person name="Orejas M."/>
            <person name="Orosz E."/>
            <person name="Ouedraogo J.P."/>
            <person name="Overkamp K.M."/>
            <person name="Park H.-S."/>
            <person name="Perrone G."/>
            <person name="Piumi F."/>
            <person name="Punt P.J."/>
            <person name="Ram A.F."/>
            <person name="Ramon A."/>
            <person name="Rauscher S."/>
            <person name="Record E."/>
            <person name="Riano-Pachon D.M."/>
            <person name="Robert V."/>
            <person name="Roehrig J."/>
            <person name="Ruller R."/>
            <person name="Salamov A."/>
            <person name="Salih N.S."/>
            <person name="Samson R.A."/>
            <person name="Sandor E."/>
            <person name="Sanguinetti M."/>
            <person name="Schuetze T."/>
            <person name="Sepcic K."/>
            <person name="Shelest E."/>
            <person name="Sherlock G."/>
            <person name="Sophianopoulou V."/>
            <person name="Squina F.M."/>
            <person name="Sun H."/>
            <person name="Susca A."/>
            <person name="Todd R.B."/>
            <person name="Tsang A."/>
            <person name="Unkles S.E."/>
            <person name="van de Wiele N."/>
            <person name="van Rossen-Uffink D."/>
            <person name="Oliveira J.V."/>
            <person name="Vesth T.C."/>
            <person name="Visser J."/>
            <person name="Yu J.-H."/>
            <person name="Zhou M."/>
            <person name="Andersen M.R."/>
            <person name="Archer D.B."/>
            <person name="Baker S.E."/>
            <person name="Benoit I."/>
            <person name="Brakhage A.A."/>
            <person name="Braus G.H."/>
            <person name="Fischer R."/>
            <person name="Frisvad J.C."/>
            <person name="Goldman G.H."/>
            <person name="Houbraken J."/>
            <person name="Oakley B."/>
            <person name="Pocsi I."/>
            <person name="Scazzocchio C."/>
            <person name="Seiboth B."/>
            <person name="vanKuyk P.A."/>
            <person name="Wortman J."/>
            <person name="Dyer P.S."/>
            <person name="Grigoriev I.V."/>
        </authorList>
    </citation>
    <scope>NUCLEOTIDE SEQUENCE [LARGE SCALE GENOMIC DNA]</scope>
    <source>
        <strain evidence="3">CBS 593.65</strain>
    </source>
</reference>
<proteinExistence type="predicted"/>
<keyword evidence="1" id="KW-1133">Transmembrane helix</keyword>
<evidence type="ECO:0000256" key="1">
    <source>
        <dbReference type="SAM" id="Phobius"/>
    </source>
</evidence>
<evidence type="ECO:0000313" key="3">
    <source>
        <dbReference type="Proteomes" id="UP000184356"/>
    </source>
</evidence>
<evidence type="ECO:0000313" key="2">
    <source>
        <dbReference type="EMBL" id="OJJ53760.1"/>
    </source>
</evidence>
<accession>A0A1L9T2U8</accession>
<feature type="transmembrane region" description="Helical" evidence="1">
    <location>
        <begin position="175"/>
        <end position="194"/>
    </location>
</feature>
<protein>
    <submittedName>
        <fullName evidence="2">Uncharacterized protein</fullName>
    </submittedName>
</protein>
<keyword evidence="1" id="KW-0472">Membrane</keyword>
<dbReference type="AlphaFoldDB" id="A0A1L9T2U8"/>
<dbReference type="Proteomes" id="UP000184356">
    <property type="component" value="Unassembled WGS sequence"/>
</dbReference>
<sequence length="196" mass="22226">MPSLTSGIPPYGQTSPQFYDLLLHSKRSFYLLLLSEMVNYIPTRSASAADVRRFITDVLVLDYDTDPEFASETARAWRIGRGAELHDASQEHFEHVFGAEIGSYLYRTVLDGRESQWWGSHIGTFFRWTLLLSPLLFFWTVSKTWSAPSNAPSFPLLLQGMLLPVFAYLRPKKSYMQLAIGLGSLAMYFAGLLLKS</sequence>
<dbReference type="EMBL" id="KV878596">
    <property type="protein sequence ID" value="OJJ53760.1"/>
    <property type="molecule type" value="Genomic_DNA"/>
</dbReference>
<organism evidence="2 3">
    <name type="scientific">Aspergillus sydowii CBS 593.65</name>
    <dbReference type="NCBI Taxonomy" id="1036612"/>
    <lineage>
        <taxon>Eukaryota</taxon>
        <taxon>Fungi</taxon>
        <taxon>Dikarya</taxon>
        <taxon>Ascomycota</taxon>
        <taxon>Pezizomycotina</taxon>
        <taxon>Eurotiomycetes</taxon>
        <taxon>Eurotiomycetidae</taxon>
        <taxon>Eurotiales</taxon>
        <taxon>Aspergillaceae</taxon>
        <taxon>Aspergillus</taxon>
        <taxon>Aspergillus subgen. Nidulantes</taxon>
    </lineage>
</organism>
<dbReference type="OrthoDB" id="4771706at2759"/>
<keyword evidence="1" id="KW-0812">Transmembrane</keyword>
<dbReference type="RefSeq" id="XP_040697566.1">
    <property type="nucleotide sequence ID" value="XM_040852949.1"/>
</dbReference>